<gene>
    <name evidence="1" type="ordered locus">CLI_2872</name>
</gene>
<dbReference type="Proteomes" id="UP000002410">
    <property type="component" value="Chromosome"/>
</dbReference>
<name>A7GH40_CLOBL</name>
<dbReference type="KEGG" id="cbf:CLI_2872"/>
<dbReference type="RefSeq" id="WP_012100622.1">
    <property type="nucleotide sequence ID" value="NC_009699.1"/>
</dbReference>
<dbReference type="HOGENOM" id="CLU_1341318_0_0_9"/>
<evidence type="ECO:0000313" key="2">
    <source>
        <dbReference type="Proteomes" id="UP000002410"/>
    </source>
</evidence>
<dbReference type="AlphaFoldDB" id="A7GH40"/>
<organism evidence="1 2">
    <name type="scientific">Clostridium botulinum (strain Langeland / NCTC 10281 / Type F)</name>
    <dbReference type="NCBI Taxonomy" id="441772"/>
    <lineage>
        <taxon>Bacteria</taxon>
        <taxon>Bacillati</taxon>
        <taxon>Bacillota</taxon>
        <taxon>Clostridia</taxon>
        <taxon>Eubacteriales</taxon>
        <taxon>Clostridiaceae</taxon>
        <taxon>Clostridium</taxon>
    </lineage>
</organism>
<dbReference type="EMBL" id="CP000728">
    <property type="protein sequence ID" value="ABS40168.1"/>
    <property type="molecule type" value="Genomic_DNA"/>
</dbReference>
<protein>
    <submittedName>
        <fullName evidence="1">Uncharacterized protein</fullName>
    </submittedName>
</protein>
<reference evidence="2" key="1">
    <citation type="submission" date="2007-06" db="EMBL/GenBank/DDBJ databases">
        <authorList>
            <person name="Brinkac L.M."/>
            <person name="Daugherty S."/>
            <person name="Dodson R.J."/>
            <person name="Madupu R."/>
            <person name="Brown J.L."/>
            <person name="Bruce D."/>
            <person name="Detter C."/>
            <person name="Munk C."/>
            <person name="Smith L.A."/>
            <person name="Smith T.J."/>
            <person name="White O."/>
            <person name="Brettin T.S."/>
        </authorList>
    </citation>
    <scope>NUCLEOTIDE SEQUENCE [LARGE SCALE GENOMIC DNA]</scope>
    <source>
        <strain evidence="2">Langeland / NCTC 10281 / Type F</strain>
    </source>
</reference>
<proteinExistence type="predicted"/>
<accession>A7GH40</accession>
<sequence length="200" mass="23129">MNINNLKSGIDYNLVNNTAKYTKNLKKLDELQNYKNSKNSQKDTLEISYSRRPNMGIMLDKGTAANTTAYVNYSTFRQIVNYTANNEECPWTELGIDGEKRWIVVNGQRFECPLSEEEKEAFKKASLTLFDVLEEYEKAKEKLPSQRKENKKVEIDFYKDKLSVSDESNSKVSNLLKNKKVMSMLRDISKFSGNKIHLSL</sequence>
<evidence type="ECO:0000313" key="1">
    <source>
        <dbReference type="EMBL" id="ABS40168.1"/>
    </source>
</evidence>